<dbReference type="Pfam" id="PF00005">
    <property type="entry name" value="ABC_tran"/>
    <property type="match status" value="1"/>
</dbReference>
<dbReference type="PANTHER" id="PTHR42788:SF13">
    <property type="entry name" value="ALIPHATIC SULFONATES IMPORT ATP-BINDING PROTEIN SSUB"/>
    <property type="match status" value="1"/>
</dbReference>
<keyword evidence="3" id="KW-0547">Nucleotide-binding</keyword>
<comment type="caution">
    <text evidence="6">The sequence shown here is derived from an EMBL/GenBank/DDBJ whole genome shotgun (WGS) entry which is preliminary data.</text>
</comment>
<evidence type="ECO:0000313" key="6">
    <source>
        <dbReference type="EMBL" id="MDS9469574.1"/>
    </source>
</evidence>
<protein>
    <submittedName>
        <fullName evidence="6">ABC transporter ATP-binding protein</fullName>
    </submittedName>
</protein>
<dbReference type="InterPro" id="IPR050166">
    <property type="entry name" value="ABC_transporter_ATP-bind"/>
</dbReference>
<gene>
    <name evidence="6" type="ORF">RGQ15_18565</name>
</gene>
<dbReference type="EMBL" id="JAVQLW010000004">
    <property type="protein sequence ID" value="MDS9469574.1"/>
    <property type="molecule type" value="Genomic_DNA"/>
</dbReference>
<dbReference type="Gene3D" id="3.40.50.300">
    <property type="entry name" value="P-loop containing nucleotide triphosphate hydrolases"/>
    <property type="match status" value="1"/>
</dbReference>
<feature type="domain" description="ABC transporter" evidence="5">
    <location>
        <begin position="20"/>
        <end position="251"/>
    </location>
</feature>
<dbReference type="RefSeq" id="WP_311162249.1">
    <property type="nucleotide sequence ID" value="NZ_JAVQLW010000004.1"/>
</dbReference>
<dbReference type="SMART" id="SM00382">
    <property type="entry name" value="AAA"/>
    <property type="match status" value="1"/>
</dbReference>
<accession>A0ABU2HWZ4</accession>
<evidence type="ECO:0000313" key="7">
    <source>
        <dbReference type="Proteomes" id="UP001269144"/>
    </source>
</evidence>
<dbReference type="InterPro" id="IPR027417">
    <property type="entry name" value="P-loop_NTPase"/>
</dbReference>
<dbReference type="InterPro" id="IPR003593">
    <property type="entry name" value="AAA+_ATPase"/>
</dbReference>
<dbReference type="InterPro" id="IPR017871">
    <property type="entry name" value="ABC_transporter-like_CS"/>
</dbReference>
<dbReference type="Proteomes" id="UP001269144">
    <property type="component" value="Unassembled WGS sequence"/>
</dbReference>
<organism evidence="6 7">
    <name type="scientific">Paracoccus aurantius</name>
    <dbReference type="NCBI Taxonomy" id="3073814"/>
    <lineage>
        <taxon>Bacteria</taxon>
        <taxon>Pseudomonadati</taxon>
        <taxon>Pseudomonadota</taxon>
        <taxon>Alphaproteobacteria</taxon>
        <taxon>Rhodobacterales</taxon>
        <taxon>Paracoccaceae</taxon>
        <taxon>Paracoccus</taxon>
    </lineage>
</organism>
<evidence type="ECO:0000256" key="4">
    <source>
        <dbReference type="ARBA" id="ARBA00022840"/>
    </source>
</evidence>
<evidence type="ECO:0000256" key="1">
    <source>
        <dbReference type="ARBA" id="ARBA00005417"/>
    </source>
</evidence>
<proteinExistence type="inferred from homology"/>
<dbReference type="SUPFAM" id="SSF52540">
    <property type="entry name" value="P-loop containing nucleoside triphosphate hydrolases"/>
    <property type="match status" value="1"/>
</dbReference>
<dbReference type="PROSITE" id="PS50893">
    <property type="entry name" value="ABC_TRANSPORTER_2"/>
    <property type="match status" value="1"/>
</dbReference>
<evidence type="ECO:0000259" key="5">
    <source>
        <dbReference type="PROSITE" id="PS50893"/>
    </source>
</evidence>
<name>A0ABU2HWZ4_9RHOB</name>
<sequence length="270" mass="29726">MTMAESQILPDSAAIPRPVYEISRLSKTYARNRLVALTDVNLTLREGEFVSVIGSSGCGKSTLLKIMSGLMPPTSGRVTLEGKPVIGTRADIGMMFQQATLLPWMTTIENIVLPIEIRQGKSAARAARARAQDLLDLVGLGDFAHVYPGELSGGMAQRASICRMLITRPAVLLLDEPFSALDELTRDFMNMELQRICHETRATAFLVTHSLAEAVILSDRILVMKPRPGRIVEEVVIPLPRPRTLDMINTPEFGRIVAHIRDLLGKEAEQ</sequence>
<keyword evidence="7" id="KW-1185">Reference proteome</keyword>
<keyword evidence="2" id="KW-0813">Transport</keyword>
<dbReference type="GO" id="GO:0005524">
    <property type="term" value="F:ATP binding"/>
    <property type="evidence" value="ECO:0007669"/>
    <property type="project" value="UniProtKB-KW"/>
</dbReference>
<evidence type="ECO:0000256" key="3">
    <source>
        <dbReference type="ARBA" id="ARBA00022741"/>
    </source>
</evidence>
<keyword evidence="4 6" id="KW-0067">ATP-binding</keyword>
<dbReference type="PROSITE" id="PS00211">
    <property type="entry name" value="ABC_TRANSPORTER_1"/>
    <property type="match status" value="1"/>
</dbReference>
<dbReference type="PANTHER" id="PTHR42788">
    <property type="entry name" value="TAURINE IMPORT ATP-BINDING PROTEIN-RELATED"/>
    <property type="match status" value="1"/>
</dbReference>
<dbReference type="InterPro" id="IPR003439">
    <property type="entry name" value="ABC_transporter-like_ATP-bd"/>
</dbReference>
<reference evidence="7" key="1">
    <citation type="submission" date="2023-07" db="EMBL/GenBank/DDBJ databases">
        <title>Paracoccus sp. MBLB3053 whole genome sequence.</title>
        <authorList>
            <person name="Hwang C.Y."/>
            <person name="Cho E.-S."/>
            <person name="Seo M.-J."/>
        </authorList>
    </citation>
    <scope>NUCLEOTIDE SEQUENCE [LARGE SCALE GENOMIC DNA]</scope>
    <source>
        <strain evidence="7">MBLB3053</strain>
    </source>
</reference>
<dbReference type="CDD" id="cd03293">
    <property type="entry name" value="ABC_NrtD_SsuB_transporters"/>
    <property type="match status" value="1"/>
</dbReference>
<comment type="similarity">
    <text evidence="1">Belongs to the ABC transporter superfamily.</text>
</comment>
<evidence type="ECO:0000256" key="2">
    <source>
        <dbReference type="ARBA" id="ARBA00022448"/>
    </source>
</evidence>